<dbReference type="AlphaFoldDB" id="A0A8X6NQ19"/>
<organism evidence="1 2">
    <name type="scientific">Nephila pilipes</name>
    <name type="common">Giant wood spider</name>
    <name type="synonym">Nephila maculata</name>
    <dbReference type="NCBI Taxonomy" id="299642"/>
    <lineage>
        <taxon>Eukaryota</taxon>
        <taxon>Metazoa</taxon>
        <taxon>Ecdysozoa</taxon>
        <taxon>Arthropoda</taxon>
        <taxon>Chelicerata</taxon>
        <taxon>Arachnida</taxon>
        <taxon>Araneae</taxon>
        <taxon>Araneomorphae</taxon>
        <taxon>Entelegynae</taxon>
        <taxon>Araneoidea</taxon>
        <taxon>Nephilidae</taxon>
        <taxon>Nephila</taxon>
    </lineage>
</organism>
<accession>A0A8X6NQ19</accession>
<reference evidence="1" key="1">
    <citation type="submission" date="2020-08" db="EMBL/GenBank/DDBJ databases">
        <title>Multicomponent nature underlies the extraordinary mechanical properties of spider dragline silk.</title>
        <authorList>
            <person name="Kono N."/>
            <person name="Nakamura H."/>
            <person name="Mori M."/>
            <person name="Yoshida Y."/>
            <person name="Ohtoshi R."/>
            <person name="Malay A.D."/>
            <person name="Moran D.A.P."/>
            <person name="Tomita M."/>
            <person name="Numata K."/>
            <person name="Arakawa K."/>
        </authorList>
    </citation>
    <scope>NUCLEOTIDE SEQUENCE</scope>
</reference>
<protein>
    <submittedName>
        <fullName evidence="1">Uncharacterized protein</fullName>
    </submittedName>
</protein>
<dbReference type="Proteomes" id="UP000887013">
    <property type="component" value="Unassembled WGS sequence"/>
</dbReference>
<comment type="caution">
    <text evidence="1">The sequence shown here is derived from an EMBL/GenBank/DDBJ whole genome shotgun (WGS) entry which is preliminary data.</text>
</comment>
<evidence type="ECO:0000313" key="2">
    <source>
        <dbReference type="Proteomes" id="UP000887013"/>
    </source>
</evidence>
<proteinExistence type="predicted"/>
<evidence type="ECO:0000313" key="1">
    <source>
        <dbReference type="EMBL" id="GFT25668.1"/>
    </source>
</evidence>
<keyword evidence="2" id="KW-1185">Reference proteome</keyword>
<gene>
    <name evidence="1" type="ORF">NPIL_13811</name>
</gene>
<feature type="non-terminal residue" evidence="1">
    <location>
        <position position="331"/>
    </location>
</feature>
<name>A0A8X6NQ19_NEPPI</name>
<dbReference type="EMBL" id="BMAW01011814">
    <property type="protein sequence ID" value="GFT25668.1"/>
    <property type="molecule type" value="Genomic_DNA"/>
</dbReference>
<sequence length="331" mass="38000">MDSKFCPNCGAYFKDFADYNNHVIRCWSNTNISDHHMIPINTEGPESSSQIFDEHHFGSKDSAINTFSQKEVRNFSHISTPSSEEILETNFSNSFFQNQFPISNHEQISTPNVLQTSSAEGCNQSFEHSNCISSTKQFLNIGDSSDERLFSNTVFSENPCNTALSDSISLEKESVPNESVHGIMVSLERMSLRNKNSNQFQNSVSLQEQMFEKIKYSTNEEIPSSCNILPSFEKSFPRKVFNKFSSNEMFLNRERMVDYNPFNNSFPERETSRNVHFEFNSIATNFRICERENRYLNKSSSNILSNNNSCAAQVPMHKSFPENQMYNSTFT</sequence>